<comment type="caution">
    <text evidence="2">The sequence shown here is derived from an EMBL/GenBank/DDBJ whole genome shotgun (WGS) entry which is preliminary data.</text>
</comment>
<organism evidence="2 3">
    <name type="scientific">Kistimonas scapharcae</name>
    <dbReference type="NCBI Taxonomy" id="1036133"/>
    <lineage>
        <taxon>Bacteria</taxon>
        <taxon>Pseudomonadati</taxon>
        <taxon>Pseudomonadota</taxon>
        <taxon>Gammaproteobacteria</taxon>
        <taxon>Oceanospirillales</taxon>
        <taxon>Endozoicomonadaceae</taxon>
        <taxon>Kistimonas</taxon>
    </lineage>
</organism>
<dbReference type="PIRSF" id="PIRSF037031">
    <property type="entry name" value="Redox_disulphide_2"/>
    <property type="match status" value="1"/>
</dbReference>
<dbReference type="PANTHER" id="PTHR36450:SF1">
    <property type="entry name" value="THIOREDOXIN"/>
    <property type="match status" value="1"/>
</dbReference>
<evidence type="ECO:0000259" key="1">
    <source>
        <dbReference type="Pfam" id="PF13192"/>
    </source>
</evidence>
<evidence type="ECO:0000313" key="3">
    <source>
        <dbReference type="Proteomes" id="UP001500604"/>
    </source>
</evidence>
<gene>
    <name evidence="2" type="ORF">GCM10023116_38900</name>
</gene>
<dbReference type="InterPro" id="IPR005243">
    <property type="entry name" value="THIRX-like_proc"/>
</dbReference>
<reference evidence="3" key="1">
    <citation type="journal article" date="2019" name="Int. J. Syst. Evol. Microbiol.">
        <title>The Global Catalogue of Microorganisms (GCM) 10K type strain sequencing project: providing services to taxonomists for standard genome sequencing and annotation.</title>
        <authorList>
            <consortium name="The Broad Institute Genomics Platform"/>
            <consortium name="The Broad Institute Genome Sequencing Center for Infectious Disease"/>
            <person name="Wu L."/>
            <person name="Ma J."/>
        </authorList>
    </citation>
    <scope>NUCLEOTIDE SEQUENCE [LARGE SCALE GENOMIC DNA]</scope>
    <source>
        <strain evidence="3">JCM 17805</strain>
    </source>
</reference>
<dbReference type="RefSeq" id="WP_345198018.1">
    <property type="nucleotide sequence ID" value="NZ_BAABFL010000457.1"/>
</dbReference>
<dbReference type="Proteomes" id="UP001500604">
    <property type="component" value="Unassembled WGS sequence"/>
</dbReference>
<accession>A0ABP8V8D7</accession>
<dbReference type="Gene3D" id="3.40.30.10">
    <property type="entry name" value="Glutaredoxin"/>
    <property type="match status" value="1"/>
</dbReference>
<proteinExistence type="predicted"/>
<dbReference type="EMBL" id="BAABFL010000457">
    <property type="protein sequence ID" value="GAA4651606.1"/>
    <property type="molecule type" value="Genomic_DNA"/>
</dbReference>
<name>A0ABP8V8D7_9GAMM</name>
<dbReference type="NCBIfam" id="TIGR00412">
    <property type="entry name" value="redox_disulf_2"/>
    <property type="match status" value="1"/>
</dbReference>
<dbReference type="PANTHER" id="PTHR36450">
    <property type="entry name" value="THIOREDOXIN"/>
    <property type="match status" value="1"/>
</dbReference>
<dbReference type="InterPro" id="IPR012336">
    <property type="entry name" value="Thioredoxin-like_fold"/>
</dbReference>
<dbReference type="Pfam" id="PF13192">
    <property type="entry name" value="Thioredoxin_3"/>
    <property type="match status" value="1"/>
</dbReference>
<sequence>MKDINVYGSGCRNCVITAERVEQVAQQLDMTIRLNKVTDLEAIMSAGVVSTPAVSIDGRLVHSGSVPTPEKLTELLCQ</sequence>
<dbReference type="SUPFAM" id="SSF52833">
    <property type="entry name" value="Thioredoxin-like"/>
    <property type="match status" value="1"/>
</dbReference>
<protein>
    <submittedName>
        <fullName evidence="2">Thioredoxin family protein</fullName>
    </submittedName>
</protein>
<evidence type="ECO:0000313" key="2">
    <source>
        <dbReference type="EMBL" id="GAA4651606.1"/>
    </source>
</evidence>
<keyword evidence="3" id="KW-1185">Reference proteome</keyword>
<dbReference type="InterPro" id="IPR036249">
    <property type="entry name" value="Thioredoxin-like_sf"/>
</dbReference>
<feature type="domain" description="Thioredoxin-like fold" evidence="1">
    <location>
        <begin position="3"/>
        <end position="76"/>
    </location>
</feature>